<evidence type="ECO:0000259" key="5">
    <source>
        <dbReference type="Pfam" id="PF05175"/>
    </source>
</evidence>
<dbReference type="PANTHER" id="PTHR45875">
    <property type="entry name" value="METHYLTRANSFERASE N6AMT1"/>
    <property type="match status" value="1"/>
</dbReference>
<dbReference type="GO" id="GO:0008757">
    <property type="term" value="F:S-adenosylmethionine-dependent methyltransferase activity"/>
    <property type="evidence" value="ECO:0007669"/>
    <property type="project" value="TreeGrafter"/>
</dbReference>
<sequence>MPRLSRESAAALPAPSSADLDLVAALRGDLLAAGFTNLHVAELLGEDAVAALSREQIAPGQLQVGRLLAAQRPDPGAVLAALWLLDVEVPAVVVDSALPGVGAAGLVRLGLAHRDGPLCRPSVDLRPFQVAGGSSTEDLWVASDLSSHQVDGALPAEHVLGIGQASLTLASITHRRPVRRALDIGTGCGIQLFQLLDHAEHVVATDISSRALGFARFNLLLNAEALRLDPARLDARVELREGSLLEPVADERFDLVVSNPPFVITPRATEARVGERYTYRDGGRTGDELMAELVAGLPAVLAPGGTAQMLGNWEVHGEVDWQQRPRRWAEEAGLDAWFIQRDLQDGPGYAETWLRDASEQRDLDDYRGRYSDYVEDFAARGVSAVGFGMVWLHRPEVGDDGSSSVTWCRAEEITHPVDQPLGPALGCTTQRALAVAREPDAVLDLRLVVAEDVTEERHQRFGAADPEVILARQGGGLRRIRPVSSGAAGVLGAADGEFAVGQLITAVGALLDDGTVDVAELTAGLRGEIRDLYVDGFLTEASGEGAGRF</sequence>
<evidence type="ECO:0000256" key="2">
    <source>
        <dbReference type="ARBA" id="ARBA00022603"/>
    </source>
</evidence>
<organism evidence="7 8">
    <name type="scientific">Nesterenkonia xinjiangensis</name>
    <dbReference type="NCBI Taxonomy" id="225327"/>
    <lineage>
        <taxon>Bacteria</taxon>
        <taxon>Bacillati</taxon>
        <taxon>Actinomycetota</taxon>
        <taxon>Actinomycetes</taxon>
        <taxon>Micrococcales</taxon>
        <taxon>Micrococcaceae</taxon>
        <taxon>Nesterenkonia</taxon>
    </lineage>
</organism>
<evidence type="ECO:0000259" key="6">
    <source>
        <dbReference type="Pfam" id="PF23186"/>
    </source>
</evidence>
<dbReference type="Pfam" id="PF23186">
    <property type="entry name" value="DUF7059"/>
    <property type="match status" value="1"/>
</dbReference>
<dbReference type="GO" id="GO:0035657">
    <property type="term" value="C:eRF1 methyltransferase complex"/>
    <property type="evidence" value="ECO:0007669"/>
    <property type="project" value="TreeGrafter"/>
</dbReference>
<dbReference type="GO" id="GO:0008170">
    <property type="term" value="F:N-methyltransferase activity"/>
    <property type="evidence" value="ECO:0007669"/>
    <property type="project" value="UniProtKB-ARBA"/>
</dbReference>
<proteinExistence type="inferred from homology"/>
<name>A0A7Z0K9C7_9MICC</name>
<gene>
    <name evidence="7" type="ORF">HNR09_001084</name>
</gene>
<dbReference type="Gene3D" id="3.40.50.150">
    <property type="entry name" value="Vaccinia Virus protein VP39"/>
    <property type="match status" value="1"/>
</dbReference>
<dbReference type="AlphaFoldDB" id="A0A7Z0K9C7"/>
<dbReference type="InterPro" id="IPR029063">
    <property type="entry name" value="SAM-dependent_MTases_sf"/>
</dbReference>
<comment type="caution">
    <text evidence="7">The sequence shown here is derived from an EMBL/GenBank/DDBJ whole genome shotgun (WGS) entry which is preliminary data.</text>
</comment>
<dbReference type="InterPro" id="IPR052190">
    <property type="entry name" value="Euk-Arch_PrmC-MTase"/>
</dbReference>
<dbReference type="Pfam" id="PF05175">
    <property type="entry name" value="MTS"/>
    <property type="match status" value="1"/>
</dbReference>
<feature type="domain" description="DUF7059" evidence="6">
    <location>
        <begin position="32"/>
        <end position="120"/>
    </location>
</feature>
<dbReference type="GO" id="GO:0032259">
    <property type="term" value="P:methylation"/>
    <property type="evidence" value="ECO:0007669"/>
    <property type="project" value="UniProtKB-KW"/>
</dbReference>
<dbReference type="SUPFAM" id="SSF53335">
    <property type="entry name" value="S-adenosyl-L-methionine-dependent methyltransferases"/>
    <property type="match status" value="1"/>
</dbReference>
<evidence type="ECO:0000256" key="4">
    <source>
        <dbReference type="ARBA" id="ARBA00022691"/>
    </source>
</evidence>
<dbReference type="PANTHER" id="PTHR45875:SF1">
    <property type="entry name" value="METHYLTRANSFERASE N6AMT1"/>
    <property type="match status" value="1"/>
</dbReference>
<dbReference type="GO" id="GO:0003676">
    <property type="term" value="F:nucleic acid binding"/>
    <property type="evidence" value="ECO:0007669"/>
    <property type="project" value="InterPro"/>
</dbReference>
<dbReference type="InterPro" id="IPR007848">
    <property type="entry name" value="Small_mtfrase_dom"/>
</dbReference>
<dbReference type="InterPro" id="IPR055487">
    <property type="entry name" value="DUF7059"/>
</dbReference>
<dbReference type="InterPro" id="IPR002052">
    <property type="entry name" value="DNA_methylase_N6_adenine_CS"/>
</dbReference>
<protein>
    <submittedName>
        <fullName evidence="7">Methylase of polypeptide subunit release factors</fullName>
    </submittedName>
</protein>
<keyword evidence="2 7" id="KW-0489">Methyltransferase</keyword>
<reference evidence="7 8" key="1">
    <citation type="submission" date="2020-07" db="EMBL/GenBank/DDBJ databases">
        <title>Sequencing the genomes of 1000 actinobacteria strains.</title>
        <authorList>
            <person name="Klenk H.-P."/>
        </authorList>
    </citation>
    <scope>NUCLEOTIDE SEQUENCE [LARGE SCALE GENOMIC DNA]</scope>
    <source>
        <strain evidence="7 8">DSM 15475</strain>
    </source>
</reference>
<evidence type="ECO:0000313" key="8">
    <source>
        <dbReference type="Proteomes" id="UP000535437"/>
    </source>
</evidence>
<evidence type="ECO:0000256" key="3">
    <source>
        <dbReference type="ARBA" id="ARBA00022679"/>
    </source>
</evidence>
<dbReference type="PROSITE" id="PS00092">
    <property type="entry name" value="N6_MTASE"/>
    <property type="match status" value="1"/>
</dbReference>
<dbReference type="Proteomes" id="UP000535437">
    <property type="component" value="Unassembled WGS sequence"/>
</dbReference>
<dbReference type="EMBL" id="JACCFY010000001">
    <property type="protein sequence ID" value="NYJ77673.1"/>
    <property type="molecule type" value="Genomic_DNA"/>
</dbReference>
<dbReference type="CDD" id="cd02440">
    <property type="entry name" value="AdoMet_MTases"/>
    <property type="match status" value="1"/>
</dbReference>
<feature type="domain" description="Methyltransferase small" evidence="5">
    <location>
        <begin position="165"/>
        <end position="271"/>
    </location>
</feature>
<evidence type="ECO:0000313" key="7">
    <source>
        <dbReference type="EMBL" id="NYJ77673.1"/>
    </source>
</evidence>
<keyword evidence="3" id="KW-0808">Transferase</keyword>
<comment type="similarity">
    <text evidence="1">Belongs to the eukaryotic/archaeal PrmC-related family.</text>
</comment>
<dbReference type="RefSeq" id="WP_179541124.1">
    <property type="nucleotide sequence ID" value="NZ_BAAALL010000002.1"/>
</dbReference>
<accession>A0A7Z0K9C7</accession>
<keyword evidence="4" id="KW-0949">S-adenosyl-L-methionine</keyword>
<keyword evidence="8" id="KW-1185">Reference proteome</keyword>
<dbReference type="GO" id="GO:0008276">
    <property type="term" value="F:protein methyltransferase activity"/>
    <property type="evidence" value="ECO:0007669"/>
    <property type="project" value="TreeGrafter"/>
</dbReference>
<evidence type="ECO:0000256" key="1">
    <source>
        <dbReference type="ARBA" id="ARBA00006149"/>
    </source>
</evidence>